<dbReference type="Gene3D" id="3.40.50.880">
    <property type="match status" value="1"/>
</dbReference>
<gene>
    <name evidence="2" type="ORF">D7I44_14570</name>
</gene>
<dbReference type="PANTHER" id="PTHR43130:SF2">
    <property type="entry name" value="DJ-1_PFPI DOMAIN-CONTAINING PROTEIN"/>
    <property type="match status" value="1"/>
</dbReference>
<sequence>MRVQIAVFDGFDEIDVFGPFEALAAGGAEVELAAAHGAGVITSQRGVSLNVGLALLDPGKPRPDGVIVPGGGWLNRAERGAWAEAQNGVIARALTNAELQVDWIASVCTGGMILAHAGLLREHRATTNRSCFSEFEPLVGEVVDDRVVDDGRVITAGALTSGLDLGLHLIRRFCGEDAAELAAATLEYPPYVA</sequence>
<keyword evidence="3" id="KW-1185">Reference proteome</keyword>
<dbReference type="PANTHER" id="PTHR43130">
    <property type="entry name" value="ARAC-FAMILY TRANSCRIPTIONAL REGULATOR"/>
    <property type="match status" value="1"/>
</dbReference>
<dbReference type="InterPro" id="IPR002818">
    <property type="entry name" value="DJ-1/PfpI"/>
</dbReference>
<proteinExistence type="predicted"/>
<evidence type="ECO:0000313" key="2">
    <source>
        <dbReference type="EMBL" id="AYG04625.1"/>
    </source>
</evidence>
<dbReference type="KEGG" id="gry:D7I44_14570"/>
<dbReference type="Proteomes" id="UP000275069">
    <property type="component" value="Chromosome"/>
</dbReference>
<organism evidence="2 3">
    <name type="scientific">Gryllotalpicola protaetiae</name>
    <dbReference type="NCBI Taxonomy" id="2419771"/>
    <lineage>
        <taxon>Bacteria</taxon>
        <taxon>Bacillati</taxon>
        <taxon>Actinomycetota</taxon>
        <taxon>Actinomycetes</taxon>
        <taxon>Micrococcales</taxon>
        <taxon>Microbacteriaceae</taxon>
        <taxon>Gryllotalpicola</taxon>
    </lineage>
</organism>
<feature type="domain" description="DJ-1/PfpI" evidence="1">
    <location>
        <begin position="1"/>
        <end position="171"/>
    </location>
</feature>
<dbReference type="GO" id="GO:0006355">
    <property type="term" value="P:regulation of DNA-templated transcription"/>
    <property type="evidence" value="ECO:0007669"/>
    <property type="project" value="TreeGrafter"/>
</dbReference>
<evidence type="ECO:0000313" key="3">
    <source>
        <dbReference type="Proteomes" id="UP000275069"/>
    </source>
</evidence>
<protein>
    <submittedName>
        <fullName evidence="2">DJ-1/PfpI family protein</fullName>
    </submittedName>
</protein>
<name>A0A387BKF8_9MICO</name>
<dbReference type="InterPro" id="IPR029062">
    <property type="entry name" value="Class_I_gatase-like"/>
</dbReference>
<reference evidence="2 3" key="1">
    <citation type="submission" date="2018-09" db="EMBL/GenBank/DDBJ databases">
        <title>Genome sequencing of strain 2DFW10M-5.</title>
        <authorList>
            <person name="Heo J."/>
            <person name="Kim S.-J."/>
            <person name="Kwon S.-W."/>
        </authorList>
    </citation>
    <scope>NUCLEOTIDE SEQUENCE [LARGE SCALE GENOMIC DNA]</scope>
    <source>
        <strain evidence="2 3">2DFW10M-5</strain>
    </source>
</reference>
<dbReference type="AlphaFoldDB" id="A0A387BKF8"/>
<dbReference type="OrthoDB" id="3194870at2"/>
<dbReference type="Pfam" id="PF01965">
    <property type="entry name" value="DJ-1_PfpI"/>
    <property type="match status" value="1"/>
</dbReference>
<accession>A0A387BKF8</accession>
<dbReference type="SUPFAM" id="SSF52317">
    <property type="entry name" value="Class I glutamine amidotransferase-like"/>
    <property type="match status" value="1"/>
</dbReference>
<dbReference type="InterPro" id="IPR052158">
    <property type="entry name" value="INH-QAR"/>
</dbReference>
<dbReference type="EMBL" id="CP032624">
    <property type="protein sequence ID" value="AYG04625.1"/>
    <property type="molecule type" value="Genomic_DNA"/>
</dbReference>
<evidence type="ECO:0000259" key="1">
    <source>
        <dbReference type="Pfam" id="PF01965"/>
    </source>
</evidence>